<sequence>MTTLWNLLLRPDLPCDLFLQAERHPVRGEGNDQHPLGLDGAVNPWTAAIGNVTSFVSRGQGRRKLRPLGKPPPRTPVADVVSVPGALGPKEANPNSFDITVRCNR</sequence>
<gene>
    <name evidence="2" type="ORF">M404DRAFT_1002795</name>
</gene>
<evidence type="ECO:0000313" key="2">
    <source>
        <dbReference type="EMBL" id="KIO01667.1"/>
    </source>
</evidence>
<evidence type="ECO:0000256" key="1">
    <source>
        <dbReference type="SAM" id="MobiDB-lite"/>
    </source>
</evidence>
<keyword evidence="3" id="KW-1185">Reference proteome</keyword>
<dbReference type="InParanoid" id="A0A0C3JW37"/>
<dbReference type="HOGENOM" id="CLU_2237708_0_0_1"/>
<dbReference type="EMBL" id="KN831986">
    <property type="protein sequence ID" value="KIO01667.1"/>
    <property type="molecule type" value="Genomic_DNA"/>
</dbReference>
<protein>
    <submittedName>
        <fullName evidence="2">Uncharacterized protein</fullName>
    </submittedName>
</protein>
<dbReference type="STRING" id="870435.A0A0C3JW37"/>
<dbReference type="AlphaFoldDB" id="A0A0C3JW37"/>
<accession>A0A0C3JW37</accession>
<reference evidence="2 3" key="1">
    <citation type="submission" date="2014-04" db="EMBL/GenBank/DDBJ databases">
        <authorList>
            <consortium name="DOE Joint Genome Institute"/>
            <person name="Kuo A."/>
            <person name="Kohler A."/>
            <person name="Costa M.D."/>
            <person name="Nagy L.G."/>
            <person name="Floudas D."/>
            <person name="Copeland A."/>
            <person name="Barry K.W."/>
            <person name="Cichocki N."/>
            <person name="Veneault-Fourrey C."/>
            <person name="LaButti K."/>
            <person name="Lindquist E.A."/>
            <person name="Lipzen A."/>
            <person name="Lundell T."/>
            <person name="Morin E."/>
            <person name="Murat C."/>
            <person name="Sun H."/>
            <person name="Tunlid A."/>
            <person name="Henrissat B."/>
            <person name="Grigoriev I.V."/>
            <person name="Hibbett D.S."/>
            <person name="Martin F."/>
            <person name="Nordberg H.P."/>
            <person name="Cantor M.N."/>
            <person name="Hua S.X."/>
        </authorList>
    </citation>
    <scope>NUCLEOTIDE SEQUENCE [LARGE SCALE GENOMIC DNA]</scope>
    <source>
        <strain evidence="2 3">Marx 270</strain>
    </source>
</reference>
<organism evidence="2 3">
    <name type="scientific">Pisolithus tinctorius Marx 270</name>
    <dbReference type="NCBI Taxonomy" id="870435"/>
    <lineage>
        <taxon>Eukaryota</taxon>
        <taxon>Fungi</taxon>
        <taxon>Dikarya</taxon>
        <taxon>Basidiomycota</taxon>
        <taxon>Agaricomycotina</taxon>
        <taxon>Agaricomycetes</taxon>
        <taxon>Agaricomycetidae</taxon>
        <taxon>Boletales</taxon>
        <taxon>Sclerodermatineae</taxon>
        <taxon>Pisolithaceae</taxon>
        <taxon>Pisolithus</taxon>
    </lineage>
</organism>
<name>A0A0C3JW37_PISTI</name>
<evidence type="ECO:0000313" key="3">
    <source>
        <dbReference type="Proteomes" id="UP000054217"/>
    </source>
</evidence>
<dbReference type="Proteomes" id="UP000054217">
    <property type="component" value="Unassembled WGS sequence"/>
</dbReference>
<reference evidence="3" key="2">
    <citation type="submission" date="2015-01" db="EMBL/GenBank/DDBJ databases">
        <title>Evolutionary Origins and Diversification of the Mycorrhizal Mutualists.</title>
        <authorList>
            <consortium name="DOE Joint Genome Institute"/>
            <consortium name="Mycorrhizal Genomics Consortium"/>
            <person name="Kohler A."/>
            <person name="Kuo A."/>
            <person name="Nagy L.G."/>
            <person name="Floudas D."/>
            <person name="Copeland A."/>
            <person name="Barry K.W."/>
            <person name="Cichocki N."/>
            <person name="Veneault-Fourrey C."/>
            <person name="LaButti K."/>
            <person name="Lindquist E.A."/>
            <person name="Lipzen A."/>
            <person name="Lundell T."/>
            <person name="Morin E."/>
            <person name="Murat C."/>
            <person name="Riley R."/>
            <person name="Ohm R."/>
            <person name="Sun H."/>
            <person name="Tunlid A."/>
            <person name="Henrissat B."/>
            <person name="Grigoriev I.V."/>
            <person name="Hibbett D.S."/>
            <person name="Martin F."/>
        </authorList>
    </citation>
    <scope>NUCLEOTIDE SEQUENCE [LARGE SCALE GENOMIC DNA]</scope>
    <source>
        <strain evidence="3">Marx 270</strain>
    </source>
</reference>
<feature type="region of interest" description="Disordered" evidence="1">
    <location>
        <begin position="85"/>
        <end position="105"/>
    </location>
</feature>
<proteinExistence type="predicted"/>
<dbReference type="OrthoDB" id="1856718at2759"/>